<accession>A0A336LN05</accession>
<dbReference type="PRINTS" id="PR00463">
    <property type="entry name" value="EP450I"/>
</dbReference>
<dbReference type="GO" id="GO:0020037">
    <property type="term" value="F:heme binding"/>
    <property type="evidence" value="ECO:0007669"/>
    <property type="project" value="InterPro"/>
</dbReference>
<organism evidence="17">
    <name type="scientific">Culicoides sonorensis</name>
    <name type="common">Biting midge</name>
    <dbReference type="NCBI Taxonomy" id="179676"/>
    <lineage>
        <taxon>Eukaryota</taxon>
        <taxon>Metazoa</taxon>
        <taxon>Ecdysozoa</taxon>
        <taxon>Arthropoda</taxon>
        <taxon>Hexapoda</taxon>
        <taxon>Insecta</taxon>
        <taxon>Pterygota</taxon>
        <taxon>Neoptera</taxon>
        <taxon>Endopterygota</taxon>
        <taxon>Diptera</taxon>
        <taxon>Nematocera</taxon>
        <taxon>Chironomoidea</taxon>
        <taxon>Ceratopogonidae</taxon>
        <taxon>Ceratopogoninae</taxon>
        <taxon>Culicoides</taxon>
        <taxon>Monoculicoides</taxon>
    </lineage>
</organism>
<comment type="function">
    <text evidence="2">May be involved in the metabolism of insect hormones and in the breakdown of synthetic insecticides.</text>
</comment>
<comment type="similarity">
    <text evidence="5 15">Belongs to the cytochrome P450 family.</text>
</comment>
<keyword evidence="8" id="KW-0256">Endoplasmic reticulum</keyword>
<dbReference type="Gene3D" id="1.10.630.10">
    <property type="entry name" value="Cytochrome P450"/>
    <property type="match status" value="1"/>
</dbReference>
<evidence type="ECO:0000256" key="16">
    <source>
        <dbReference type="SAM" id="Phobius"/>
    </source>
</evidence>
<keyword evidence="11 14" id="KW-0408">Iron</keyword>
<keyword evidence="16" id="KW-1133">Transmembrane helix</keyword>
<comment type="cofactor">
    <cofactor evidence="1 14">
        <name>heme</name>
        <dbReference type="ChEBI" id="CHEBI:30413"/>
    </cofactor>
</comment>
<dbReference type="SUPFAM" id="SSF48264">
    <property type="entry name" value="Cytochrome P450"/>
    <property type="match status" value="1"/>
</dbReference>
<evidence type="ECO:0000256" key="9">
    <source>
        <dbReference type="ARBA" id="ARBA00022848"/>
    </source>
</evidence>
<dbReference type="VEuPathDB" id="VectorBase:CSON006010"/>
<evidence type="ECO:0000256" key="4">
    <source>
        <dbReference type="ARBA" id="ARBA00004406"/>
    </source>
</evidence>
<evidence type="ECO:0000256" key="11">
    <source>
        <dbReference type="ARBA" id="ARBA00023004"/>
    </source>
</evidence>
<evidence type="ECO:0000256" key="1">
    <source>
        <dbReference type="ARBA" id="ARBA00001971"/>
    </source>
</evidence>
<dbReference type="InterPro" id="IPR036396">
    <property type="entry name" value="Cyt_P450_sf"/>
</dbReference>
<keyword evidence="10 15" id="KW-0560">Oxidoreductase</keyword>
<dbReference type="InterPro" id="IPR050196">
    <property type="entry name" value="Cytochrome_P450_Monoox"/>
</dbReference>
<evidence type="ECO:0000256" key="14">
    <source>
        <dbReference type="PIRSR" id="PIRSR602401-1"/>
    </source>
</evidence>
<keyword evidence="7 14" id="KW-0479">Metal-binding</keyword>
<gene>
    <name evidence="17" type="primary">CSON006010</name>
</gene>
<evidence type="ECO:0000256" key="6">
    <source>
        <dbReference type="ARBA" id="ARBA00022617"/>
    </source>
</evidence>
<keyword evidence="12 15" id="KW-0503">Monooxygenase</keyword>
<keyword evidence="9" id="KW-0492">Microsome</keyword>
<dbReference type="EMBL" id="UFQT01000022">
    <property type="protein sequence ID" value="SSX17979.1"/>
    <property type="molecule type" value="Genomic_DNA"/>
</dbReference>
<name>A0A336LN05_CULSO</name>
<protein>
    <submittedName>
        <fullName evidence="17">CSON006010 protein</fullName>
    </submittedName>
</protein>
<dbReference type="InterPro" id="IPR002401">
    <property type="entry name" value="Cyt_P450_E_grp-I"/>
</dbReference>
<feature type="transmembrane region" description="Helical" evidence="16">
    <location>
        <begin position="6"/>
        <end position="25"/>
    </location>
</feature>
<dbReference type="AlphaFoldDB" id="A0A336LN05"/>
<feature type="binding site" description="axial binding residue" evidence="14">
    <location>
        <position position="462"/>
    </location>
    <ligand>
        <name>heme</name>
        <dbReference type="ChEBI" id="CHEBI:30413"/>
    </ligand>
    <ligandPart>
        <name>Fe</name>
        <dbReference type="ChEBI" id="CHEBI:18248"/>
    </ligandPart>
</feature>
<evidence type="ECO:0000256" key="7">
    <source>
        <dbReference type="ARBA" id="ARBA00022723"/>
    </source>
</evidence>
<evidence type="ECO:0000256" key="8">
    <source>
        <dbReference type="ARBA" id="ARBA00022824"/>
    </source>
</evidence>
<dbReference type="GO" id="GO:0005789">
    <property type="term" value="C:endoplasmic reticulum membrane"/>
    <property type="evidence" value="ECO:0007669"/>
    <property type="project" value="UniProtKB-SubCell"/>
</dbReference>
<keyword evidence="16" id="KW-0812">Transmembrane</keyword>
<dbReference type="PANTHER" id="PTHR24291">
    <property type="entry name" value="CYTOCHROME P450 FAMILY 4"/>
    <property type="match status" value="1"/>
</dbReference>
<dbReference type="OMA" id="FLPENNC"/>
<dbReference type="GO" id="GO:0004497">
    <property type="term" value="F:monooxygenase activity"/>
    <property type="evidence" value="ECO:0007669"/>
    <property type="project" value="UniProtKB-KW"/>
</dbReference>
<reference evidence="17" key="1">
    <citation type="submission" date="2018-07" db="EMBL/GenBank/DDBJ databases">
        <authorList>
            <person name="Quirk P.G."/>
            <person name="Krulwich T.A."/>
        </authorList>
    </citation>
    <scope>NUCLEOTIDE SEQUENCE</scope>
</reference>
<dbReference type="Pfam" id="PF00067">
    <property type="entry name" value="p450"/>
    <property type="match status" value="1"/>
</dbReference>
<proteinExistence type="inferred from homology"/>
<evidence type="ECO:0000256" key="12">
    <source>
        <dbReference type="ARBA" id="ARBA00023033"/>
    </source>
</evidence>
<dbReference type="GO" id="GO:0016705">
    <property type="term" value="F:oxidoreductase activity, acting on paired donors, with incorporation or reduction of molecular oxygen"/>
    <property type="evidence" value="ECO:0007669"/>
    <property type="project" value="InterPro"/>
</dbReference>
<comment type="subcellular location">
    <subcellularLocation>
        <location evidence="4">Endoplasmic reticulum membrane</location>
        <topology evidence="4">Peripheral membrane protein</topology>
    </subcellularLocation>
    <subcellularLocation>
        <location evidence="3">Microsome membrane</location>
        <topology evidence="3">Peripheral membrane protein</topology>
    </subcellularLocation>
</comment>
<keyword evidence="6 14" id="KW-0349">Heme</keyword>
<sequence length="518" mass="59922">MLTDLTSILYLILISILLLLLINPIKFIRDVLKLPGEWAPLRVQLFGVALQFLGKTEAQRLKLLQYYAETFPKIGKVWFGHMFVMYLHDPEILQQIYTSKKCLEKPFFYKFFGFGDGLITAKVKSWKGHRKILNNAFSTRNLQGFIATFDESSKQYVKSLEENLGNGPFDMLNYAVKATLDSICATSFGINVKAQEKKLNFNAHLQRIHELTAIRMFNLHLYSDFIYQQSKYWPEDIVARSHCLEFGQELVKKRRQELVESNNNYVTDGNGSGYDDEIQDNTFTNKKSEIFVDHLIKSRGVDDVKFTDNQIRDHVLTILSAGNETTALGVSFASVFLAMHPDVQEKLYQEIKDVYGVEGNVPVTYENLRKLEYMDRVIKETLRLAPSVPLISRIMTEDTYFDNGLMLPKGTHTLVVIYALHRLKCYWGENADQFDPDNFLPEKVASRHPYCYLPFSSGIRNCIGQKYALLSMKVMLVNLLLAYKFTTPLKMEDLEFRLDVSLMLTNEYLIEINRRQDK</sequence>
<evidence type="ECO:0000256" key="13">
    <source>
        <dbReference type="ARBA" id="ARBA00023136"/>
    </source>
</evidence>
<evidence type="ECO:0000256" key="3">
    <source>
        <dbReference type="ARBA" id="ARBA00004174"/>
    </source>
</evidence>
<evidence type="ECO:0000313" key="17">
    <source>
        <dbReference type="EMBL" id="SSX17979.1"/>
    </source>
</evidence>
<evidence type="ECO:0000256" key="15">
    <source>
        <dbReference type="RuleBase" id="RU000461"/>
    </source>
</evidence>
<dbReference type="InterPro" id="IPR001128">
    <property type="entry name" value="Cyt_P450"/>
</dbReference>
<dbReference type="PROSITE" id="PS00086">
    <property type="entry name" value="CYTOCHROME_P450"/>
    <property type="match status" value="1"/>
</dbReference>
<keyword evidence="13 16" id="KW-0472">Membrane</keyword>
<dbReference type="PANTHER" id="PTHR24291:SF189">
    <property type="entry name" value="CYTOCHROME P450 4C3-RELATED"/>
    <property type="match status" value="1"/>
</dbReference>
<evidence type="ECO:0000256" key="5">
    <source>
        <dbReference type="ARBA" id="ARBA00010617"/>
    </source>
</evidence>
<evidence type="ECO:0000256" key="2">
    <source>
        <dbReference type="ARBA" id="ARBA00003690"/>
    </source>
</evidence>
<dbReference type="InterPro" id="IPR017972">
    <property type="entry name" value="Cyt_P450_CS"/>
</dbReference>
<dbReference type="GO" id="GO:0005506">
    <property type="term" value="F:iron ion binding"/>
    <property type="evidence" value="ECO:0007669"/>
    <property type="project" value="InterPro"/>
</dbReference>
<dbReference type="PRINTS" id="PR00385">
    <property type="entry name" value="P450"/>
</dbReference>
<evidence type="ECO:0000256" key="10">
    <source>
        <dbReference type="ARBA" id="ARBA00023002"/>
    </source>
</evidence>